<protein>
    <recommendedName>
        <fullName evidence="3">DUF4397 domain-containing protein</fullName>
    </recommendedName>
</protein>
<organism evidence="1 2">
    <name type="scientific">Mucilaginibacter gynuensis</name>
    <dbReference type="NCBI Taxonomy" id="1302236"/>
    <lineage>
        <taxon>Bacteria</taxon>
        <taxon>Pseudomonadati</taxon>
        <taxon>Bacteroidota</taxon>
        <taxon>Sphingobacteriia</taxon>
        <taxon>Sphingobacteriales</taxon>
        <taxon>Sphingobacteriaceae</taxon>
        <taxon>Mucilaginibacter</taxon>
    </lineage>
</organism>
<dbReference type="Proteomes" id="UP001500582">
    <property type="component" value="Unassembled WGS sequence"/>
</dbReference>
<comment type="caution">
    <text evidence="1">The sequence shown here is derived from an EMBL/GenBank/DDBJ whole genome shotgun (WGS) entry which is preliminary data.</text>
</comment>
<dbReference type="EMBL" id="BAABFT010000003">
    <property type="protein sequence ID" value="GAA4317823.1"/>
    <property type="molecule type" value="Genomic_DNA"/>
</dbReference>
<reference evidence="2" key="1">
    <citation type="journal article" date="2019" name="Int. J. Syst. Evol. Microbiol.">
        <title>The Global Catalogue of Microorganisms (GCM) 10K type strain sequencing project: providing services to taxonomists for standard genome sequencing and annotation.</title>
        <authorList>
            <consortium name="The Broad Institute Genomics Platform"/>
            <consortium name="The Broad Institute Genome Sequencing Center for Infectious Disease"/>
            <person name="Wu L."/>
            <person name="Ma J."/>
        </authorList>
    </citation>
    <scope>NUCLEOTIDE SEQUENCE [LARGE SCALE GENOMIC DNA]</scope>
    <source>
        <strain evidence="2">JCM 17705</strain>
    </source>
</reference>
<gene>
    <name evidence="1" type="ORF">GCM10023149_15560</name>
</gene>
<evidence type="ECO:0000313" key="1">
    <source>
        <dbReference type="EMBL" id="GAA4317823.1"/>
    </source>
</evidence>
<sequence>MASCKKEEFEQAQRFGTVLINNQSGLNQLQLAYNNELYINPGSSNSVKIPAGKGLFSFIDPSTKNSLLDTSLTIEENSTQELVLFRQNDETPLILLQNTQANEPVPEDGYIKLNLANLAKNALPNPIKIIAYQIDENIGDVVPIDTLDNVQSTFGNYVKVKQTYLYGSLQSEYYLIIVDAATNTPLSSIYITFLASDTQGVSGKVITAFIEEKLNGTDGVQIKAPNGKTYGVQVKTLFSN</sequence>
<proteinExistence type="predicted"/>
<name>A0ABP8G5P7_9SPHI</name>
<keyword evidence="2" id="KW-1185">Reference proteome</keyword>
<evidence type="ECO:0008006" key="3">
    <source>
        <dbReference type="Google" id="ProtNLM"/>
    </source>
</evidence>
<dbReference type="RefSeq" id="WP_345210460.1">
    <property type="nucleotide sequence ID" value="NZ_BAABFT010000003.1"/>
</dbReference>
<evidence type="ECO:0000313" key="2">
    <source>
        <dbReference type="Proteomes" id="UP001500582"/>
    </source>
</evidence>
<accession>A0ABP8G5P7</accession>